<dbReference type="EMBL" id="FLQS01000003">
    <property type="protein sequence ID" value="SBS71324.1"/>
    <property type="molecule type" value="Genomic_DNA"/>
</dbReference>
<organism evidence="1">
    <name type="scientific">uncultured Mycobacterium sp</name>
    <dbReference type="NCBI Taxonomy" id="171292"/>
    <lineage>
        <taxon>Bacteria</taxon>
        <taxon>Bacillati</taxon>
        <taxon>Actinomycetota</taxon>
        <taxon>Actinomycetes</taxon>
        <taxon>Mycobacteriales</taxon>
        <taxon>Mycobacteriaceae</taxon>
        <taxon>Mycobacterium</taxon>
        <taxon>environmental samples</taxon>
    </lineage>
</organism>
<dbReference type="AlphaFoldDB" id="A0A1Y5NY72"/>
<evidence type="ECO:0000313" key="1">
    <source>
        <dbReference type="EMBL" id="SBS71324.1"/>
    </source>
</evidence>
<accession>A0A1Y5NY72</accession>
<proteinExistence type="predicted"/>
<dbReference type="InterPro" id="IPR029068">
    <property type="entry name" value="Glyas_Bleomycin-R_OHBP_Dase"/>
</dbReference>
<reference evidence="1" key="1">
    <citation type="submission" date="2016-03" db="EMBL/GenBank/DDBJ databases">
        <authorList>
            <person name="Ploux O."/>
        </authorList>
    </citation>
    <scope>NUCLEOTIDE SEQUENCE</scope>
    <source>
        <strain evidence="1">UC10</strain>
    </source>
</reference>
<gene>
    <name evidence="1" type="ORF">MHPYR_110014</name>
</gene>
<sequence length="131" mass="13403">MDDPRPSRQEISDAITGLAHTISAALTARGLALAPGSVQALEIAIDALDIAGVRPFWTAATGYVDEPGPSDLSDGLIDPSGRGGRDAAVRFGGAGLLGVGRRGGQRGLHLYLAGARLRARGPSALRATAHR</sequence>
<dbReference type="Gene3D" id="3.10.180.10">
    <property type="entry name" value="2,3-Dihydroxybiphenyl 1,2-Dioxygenase, domain 1"/>
    <property type="match status" value="1"/>
</dbReference>
<name>A0A1Y5NY72_9MYCO</name>
<protein>
    <submittedName>
        <fullName evidence="1">Uncharacterized protein</fullName>
    </submittedName>
</protein>